<dbReference type="InterPro" id="IPR000873">
    <property type="entry name" value="AMP-dep_synth/lig_dom"/>
</dbReference>
<feature type="domain" description="AMP-binding enzyme C-terminal" evidence="3">
    <location>
        <begin position="519"/>
        <end position="601"/>
    </location>
</feature>
<dbReference type="Pfam" id="PF13193">
    <property type="entry name" value="AMP-binding_C"/>
    <property type="match status" value="1"/>
</dbReference>
<dbReference type="InterPro" id="IPR042099">
    <property type="entry name" value="ANL_N_sf"/>
</dbReference>
<feature type="domain" description="AMP-dependent synthetase/ligase" evidence="2">
    <location>
        <begin position="63"/>
        <end position="453"/>
    </location>
</feature>
<dbReference type="InterPro" id="IPR045851">
    <property type="entry name" value="AMP-bd_C_sf"/>
</dbReference>
<dbReference type="Pfam" id="PF00501">
    <property type="entry name" value="AMP-binding"/>
    <property type="match status" value="1"/>
</dbReference>
<dbReference type="Gene3D" id="3.30.300.30">
    <property type="match status" value="1"/>
</dbReference>
<sequence length="653" mass="72467">MKEQLIDYQLWERASQDIDWFEKPTSVLGERKEGGPNPYTWFPNGKLNTCYNCLDRHVDSIANQPCLIWDSAVTNSKITFTYAQVLEHVQTLAGVFHSYGLSKGDTVLIYMPMVPEAVFAFLACARMGVIHSVVFGGFAPKELAKRIDDCKPKIVLTASCGIEPKKTIPYKPLLESALKLSNHHVPIRIVYQRPNQERALMNYAQGDRDYEYEMERIRSKGALFKTCVPVDSDDPLYVLYTSGTTGQPKGVVRSNGGHAVVLRWSVDYVFNVRKGDTIFTASDIGWAVSHSFTIYGPMLVGATTILYEGKPIGTPDAGTFWRLISDYGVKTMFTAPTAARAIAREDPQGLLAKKYDLSSLTSLFLAGERSDPETLKWCQNLVHENCTVIDNYWSTELGSPVTATCAGVEKNPRASVKWGSAGKQVPGSQIRVLKEGTVEETTGPNQFGNIVLKLPLPPGAFPRLWNNEAGYKSSYFDKYPGYYDTGDAGMIDEEGFVHIMSRTDDIINIAGHRLSTGSIEEILISHPLVAECCVVPLPDKMKGHVPLGILVLKHYNSSDLSVDKDKLLKELIQATRQDLGAIACFEKAVIIPRLPKTRSGKVLRRSIREMVDGKAVNMPATIEDEDALYEIYDVLKESNLIPNNSPPLLKSKL</sequence>
<dbReference type="Pfam" id="PF16177">
    <property type="entry name" value="ACAS_N"/>
    <property type="match status" value="1"/>
</dbReference>
<gene>
    <name evidence="5" type="ORF">INT46_000282</name>
</gene>
<dbReference type="PANTHER" id="PTHR43347:SF3">
    <property type="entry name" value="ACYL-COA SYNTHETASE SHORT-CHAIN FAMILY MEMBER 3, MITOCHONDRIAL"/>
    <property type="match status" value="1"/>
</dbReference>
<dbReference type="OrthoDB" id="1706066at2759"/>
<evidence type="ECO:0000259" key="2">
    <source>
        <dbReference type="Pfam" id="PF00501"/>
    </source>
</evidence>
<dbReference type="InterPro" id="IPR032387">
    <property type="entry name" value="ACAS_N"/>
</dbReference>
<dbReference type="InterPro" id="IPR025110">
    <property type="entry name" value="AMP-bd_C"/>
</dbReference>
<protein>
    <submittedName>
        <fullName evidence="5">Uncharacterized protein</fullName>
    </submittedName>
</protein>
<evidence type="ECO:0000313" key="5">
    <source>
        <dbReference type="EMBL" id="KAG2211458.1"/>
    </source>
</evidence>
<evidence type="ECO:0000313" key="6">
    <source>
        <dbReference type="Proteomes" id="UP000650833"/>
    </source>
</evidence>
<dbReference type="InterPro" id="IPR020845">
    <property type="entry name" value="AMP-binding_CS"/>
</dbReference>
<feature type="domain" description="Acetyl-coenzyme A synthetase N-terminal" evidence="4">
    <location>
        <begin position="11"/>
        <end position="53"/>
    </location>
</feature>
<proteinExistence type="inferred from homology"/>
<comment type="caution">
    <text evidence="5">The sequence shown here is derived from an EMBL/GenBank/DDBJ whole genome shotgun (WGS) entry which is preliminary data.</text>
</comment>
<reference evidence="5" key="1">
    <citation type="submission" date="2020-12" db="EMBL/GenBank/DDBJ databases">
        <title>Metabolic potential, ecology and presence of endohyphal bacteria is reflected in genomic diversity of Mucoromycotina.</title>
        <authorList>
            <person name="Muszewska A."/>
            <person name="Okrasinska A."/>
            <person name="Steczkiewicz K."/>
            <person name="Drgas O."/>
            <person name="Orlowska M."/>
            <person name="Perlinska-Lenart U."/>
            <person name="Aleksandrzak-Piekarczyk T."/>
            <person name="Szatraj K."/>
            <person name="Zielenkiewicz U."/>
            <person name="Pilsyk S."/>
            <person name="Malc E."/>
            <person name="Mieczkowski P."/>
            <person name="Kruszewska J.S."/>
            <person name="Biernat P."/>
            <person name="Pawlowska J."/>
        </authorList>
    </citation>
    <scope>NUCLEOTIDE SEQUENCE</scope>
    <source>
        <strain evidence="5">CBS 226.32</strain>
    </source>
</reference>
<dbReference type="AlphaFoldDB" id="A0A8H7RJ11"/>
<dbReference type="SUPFAM" id="SSF56801">
    <property type="entry name" value="Acetyl-CoA synthetase-like"/>
    <property type="match status" value="1"/>
</dbReference>
<dbReference type="Gene3D" id="3.40.50.12780">
    <property type="entry name" value="N-terminal domain of ligase-like"/>
    <property type="match status" value="1"/>
</dbReference>
<evidence type="ECO:0000259" key="4">
    <source>
        <dbReference type="Pfam" id="PF16177"/>
    </source>
</evidence>
<evidence type="ECO:0000259" key="3">
    <source>
        <dbReference type="Pfam" id="PF13193"/>
    </source>
</evidence>
<evidence type="ECO:0000256" key="1">
    <source>
        <dbReference type="ARBA" id="ARBA00006432"/>
    </source>
</evidence>
<dbReference type="PROSITE" id="PS00455">
    <property type="entry name" value="AMP_BINDING"/>
    <property type="match status" value="1"/>
</dbReference>
<dbReference type="Proteomes" id="UP000650833">
    <property type="component" value="Unassembled WGS sequence"/>
</dbReference>
<name>A0A8H7RJ11_9FUNG</name>
<keyword evidence="6" id="KW-1185">Reference proteome</keyword>
<dbReference type="EMBL" id="JAEPRC010000065">
    <property type="protein sequence ID" value="KAG2211458.1"/>
    <property type="molecule type" value="Genomic_DNA"/>
</dbReference>
<accession>A0A8H7RJ11</accession>
<dbReference type="PANTHER" id="PTHR43347">
    <property type="entry name" value="ACYL-COA SYNTHETASE"/>
    <property type="match status" value="1"/>
</dbReference>
<dbReference type="GO" id="GO:0050218">
    <property type="term" value="F:propionate-CoA ligase activity"/>
    <property type="evidence" value="ECO:0007669"/>
    <property type="project" value="TreeGrafter"/>
</dbReference>
<comment type="similarity">
    <text evidence="1">Belongs to the ATP-dependent AMP-binding enzyme family.</text>
</comment>
<organism evidence="5 6">
    <name type="scientific">Mucor plumbeus</name>
    <dbReference type="NCBI Taxonomy" id="97098"/>
    <lineage>
        <taxon>Eukaryota</taxon>
        <taxon>Fungi</taxon>
        <taxon>Fungi incertae sedis</taxon>
        <taxon>Mucoromycota</taxon>
        <taxon>Mucoromycotina</taxon>
        <taxon>Mucoromycetes</taxon>
        <taxon>Mucorales</taxon>
        <taxon>Mucorineae</taxon>
        <taxon>Mucoraceae</taxon>
        <taxon>Mucor</taxon>
    </lineage>
</organism>